<dbReference type="Proteomes" id="UP000557426">
    <property type="component" value="Unassembled WGS sequence"/>
</dbReference>
<evidence type="ECO:0000256" key="1">
    <source>
        <dbReference type="ARBA" id="ARBA00022729"/>
    </source>
</evidence>
<proteinExistence type="predicted"/>
<dbReference type="GO" id="GO:0051607">
    <property type="term" value="P:defense response to virus"/>
    <property type="evidence" value="ECO:0007669"/>
    <property type="project" value="TreeGrafter"/>
</dbReference>
<reference evidence="3 4" key="1">
    <citation type="submission" date="2019-09" db="EMBL/GenBank/DDBJ databases">
        <title>Bird 10,000 Genomes (B10K) Project - Family phase.</title>
        <authorList>
            <person name="Zhang G."/>
        </authorList>
    </citation>
    <scope>NUCLEOTIDE SEQUENCE [LARGE SCALE GENOMIC DNA]</scope>
    <source>
        <strain evidence="3">B10K-DU-011-47</strain>
        <tissue evidence="3">Mixed tissue sample</tissue>
    </source>
</reference>
<dbReference type="GO" id="GO:0001913">
    <property type="term" value="P:T cell mediated cytotoxicity"/>
    <property type="evidence" value="ECO:0007669"/>
    <property type="project" value="TreeGrafter"/>
</dbReference>
<dbReference type="SUPFAM" id="SSF49562">
    <property type="entry name" value="C2 domain (Calcium/lipid-binding domain, CaLB)"/>
    <property type="match status" value="1"/>
</dbReference>
<keyword evidence="4" id="KW-1185">Reference proteome</keyword>
<gene>
    <name evidence="3" type="primary">Prf1</name>
    <name evidence="3" type="ORF">ZAPATR_R14212</name>
</gene>
<dbReference type="InterPro" id="IPR052784">
    <property type="entry name" value="Perforin-1_pore-forming"/>
</dbReference>
<dbReference type="PANTHER" id="PTHR46096:SF3">
    <property type="entry name" value="PERFORIN-1"/>
    <property type="match status" value="1"/>
</dbReference>
<dbReference type="GO" id="GO:0001771">
    <property type="term" value="P:immunological synapse formation"/>
    <property type="evidence" value="ECO:0007669"/>
    <property type="project" value="TreeGrafter"/>
</dbReference>
<evidence type="ECO:0000259" key="2">
    <source>
        <dbReference type="PROSITE" id="PS50004"/>
    </source>
</evidence>
<dbReference type="PROSITE" id="PS50004">
    <property type="entry name" value="C2"/>
    <property type="match status" value="1"/>
</dbReference>
<evidence type="ECO:0000313" key="3">
    <source>
        <dbReference type="EMBL" id="NXT76295.1"/>
    </source>
</evidence>
<dbReference type="InterPro" id="IPR035892">
    <property type="entry name" value="C2_domain_sf"/>
</dbReference>
<dbReference type="AlphaFoldDB" id="A0A7L3FA65"/>
<keyword evidence="1" id="KW-0732">Signal</keyword>
<accession>A0A7L3FA65</accession>
<organism evidence="3 4">
    <name type="scientific">Zapornia atra</name>
    <name type="common">Henderson crake</name>
    <dbReference type="NCBI Taxonomy" id="2585822"/>
    <lineage>
        <taxon>Eukaryota</taxon>
        <taxon>Metazoa</taxon>
        <taxon>Chordata</taxon>
        <taxon>Craniata</taxon>
        <taxon>Vertebrata</taxon>
        <taxon>Euteleostomi</taxon>
        <taxon>Archelosauria</taxon>
        <taxon>Archosauria</taxon>
        <taxon>Dinosauria</taxon>
        <taxon>Saurischia</taxon>
        <taxon>Theropoda</taxon>
        <taxon>Coelurosauria</taxon>
        <taxon>Aves</taxon>
        <taxon>Neognathae</taxon>
        <taxon>Neoaves</taxon>
        <taxon>Gruiformes</taxon>
        <taxon>Rallidae</taxon>
        <taxon>Zapornia</taxon>
    </lineage>
</organism>
<dbReference type="InterPro" id="IPR000008">
    <property type="entry name" value="C2_dom"/>
</dbReference>
<dbReference type="EMBL" id="VZTU01008580">
    <property type="protein sequence ID" value="NXT76295.1"/>
    <property type="molecule type" value="Genomic_DNA"/>
</dbReference>
<feature type="non-terminal residue" evidence="3">
    <location>
        <position position="167"/>
    </location>
</feature>
<dbReference type="SMART" id="SM00239">
    <property type="entry name" value="C2"/>
    <property type="match status" value="1"/>
</dbReference>
<dbReference type="Pfam" id="PF00168">
    <property type="entry name" value="C2"/>
    <property type="match status" value="1"/>
</dbReference>
<comment type="caution">
    <text evidence="3">The sequence shown here is derived from an EMBL/GenBank/DDBJ whole genome shotgun (WGS) entry which is preliminary data.</text>
</comment>
<feature type="non-terminal residue" evidence="3">
    <location>
        <position position="1"/>
    </location>
</feature>
<evidence type="ECO:0000313" key="4">
    <source>
        <dbReference type="Proteomes" id="UP000557426"/>
    </source>
</evidence>
<name>A0A7L3FA65_9GRUI</name>
<dbReference type="PANTHER" id="PTHR46096">
    <property type="entry name" value="PERFORIN-1"/>
    <property type="match status" value="1"/>
</dbReference>
<protein>
    <submittedName>
        <fullName evidence="3">PERF protein</fullName>
    </submittedName>
</protein>
<dbReference type="GO" id="GO:0022829">
    <property type="term" value="F:wide pore channel activity"/>
    <property type="evidence" value="ECO:0007669"/>
    <property type="project" value="TreeGrafter"/>
</dbReference>
<sequence>PCRCGCPASPAVTGECCSRQRGLARVTVTVLSGEGWRGDVLSPTDAYVKVIFGGTRAQTPTVWNNNRPRWGVRLDFGVTPLPPGARVRLEVWDEDNKWDDDFLGGCEEGLEAGGPRDVVCYPGSGRLRFRYHVTCGPALEGPGCQQYRAQPPPGGEGVFRVSHWPPR</sequence>
<dbReference type="Gene3D" id="2.60.40.150">
    <property type="entry name" value="C2 domain"/>
    <property type="match status" value="1"/>
</dbReference>
<dbReference type="GO" id="GO:0016020">
    <property type="term" value="C:membrane"/>
    <property type="evidence" value="ECO:0007669"/>
    <property type="project" value="TreeGrafter"/>
</dbReference>
<feature type="domain" description="C2" evidence="2">
    <location>
        <begin position="6"/>
        <end position="129"/>
    </location>
</feature>